<name>A0A835EQN9_9POAL</name>
<protein>
    <submittedName>
        <fullName evidence="1">Uncharacterized protein</fullName>
    </submittedName>
</protein>
<dbReference type="AlphaFoldDB" id="A0A835EQN9"/>
<reference evidence="1" key="1">
    <citation type="submission" date="2020-07" db="EMBL/GenBank/DDBJ databases">
        <title>Genome sequence and genetic diversity analysis of an under-domesticated orphan crop, white fonio (Digitaria exilis).</title>
        <authorList>
            <person name="Bennetzen J.L."/>
            <person name="Chen S."/>
            <person name="Ma X."/>
            <person name="Wang X."/>
            <person name="Yssel A.E.J."/>
            <person name="Chaluvadi S.R."/>
            <person name="Johnson M."/>
            <person name="Gangashetty P."/>
            <person name="Hamidou F."/>
            <person name="Sanogo M.D."/>
            <person name="Zwaenepoel A."/>
            <person name="Wallace J."/>
            <person name="Van De Peer Y."/>
            <person name="Van Deynze A."/>
        </authorList>
    </citation>
    <scope>NUCLEOTIDE SEQUENCE</scope>
    <source>
        <tissue evidence="1">Leaves</tissue>
    </source>
</reference>
<evidence type="ECO:0000313" key="2">
    <source>
        <dbReference type="Proteomes" id="UP000636709"/>
    </source>
</evidence>
<organism evidence="1 2">
    <name type="scientific">Digitaria exilis</name>
    <dbReference type="NCBI Taxonomy" id="1010633"/>
    <lineage>
        <taxon>Eukaryota</taxon>
        <taxon>Viridiplantae</taxon>
        <taxon>Streptophyta</taxon>
        <taxon>Embryophyta</taxon>
        <taxon>Tracheophyta</taxon>
        <taxon>Spermatophyta</taxon>
        <taxon>Magnoliopsida</taxon>
        <taxon>Liliopsida</taxon>
        <taxon>Poales</taxon>
        <taxon>Poaceae</taxon>
        <taxon>PACMAD clade</taxon>
        <taxon>Panicoideae</taxon>
        <taxon>Panicodae</taxon>
        <taxon>Paniceae</taxon>
        <taxon>Anthephorinae</taxon>
        <taxon>Digitaria</taxon>
    </lineage>
</organism>
<dbReference type="Proteomes" id="UP000636709">
    <property type="component" value="Unassembled WGS sequence"/>
</dbReference>
<sequence>MELTPHEQRRTEVLLFTWLAIADVEAYIAMTEEEVEEEYCREGKLHMYNPDKEWQQRLARLTRKWPMLDGFILNIDE</sequence>
<comment type="caution">
    <text evidence="1">The sequence shown here is derived from an EMBL/GenBank/DDBJ whole genome shotgun (WGS) entry which is preliminary data.</text>
</comment>
<proteinExistence type="predicted"/>
<accession>A0A835EQN9</accession>
<evidence type="ECO:0000313" key="1">
    <source>
        <dbReference type="EMBL" id="KAF8714353.1"/>
    </source>
</evidence>
<dbReference type="OrthoDB" id="10475063at2759"/>
<keyword evidence="2" id="KW-1185">Reference proteome</keyword>
<gene>
    <name evidence="1" type="ORF">HU200_027819</name>
</gene>
<dbReference type="EMBL" id="JACEFO010001735">
    <property type="protein sequence ID" value="KAF8714353.1"/>
    <property type="molecule type" value="Genomic_DNA"/>
</dbReference>